<dbReference type="SUPFAM" id="SSF53850">
    <property type="entry name" value="Periplasmic binding protein-like II"/>
    <property type="match status" value="1"/>
</dbReference>
<dbReference type="Proteomes" id="UP000766698">
    <property type="component" value="Unassembled WGS sequence"/>
</dbReference>
<evidence type="ECO:0000313" key="4">
    <source>
        <dbReference type="Proteomes" id="UP000766698"/>
    </source>
</evidence>
<comment type="caution">
    <text evidence="3">The sequence shown here is derived from an EMBL/GenBank/DDBJ whole genome shotgun (WGS) entry which is preliminary data.</text>
</comment>
<dbReference type="PANTHER" id="PTHR42928">
    <property type="entry name" value="TRICARBOXYLATE-BINDING PROTEIN"/>
    <property type="match status" value="1"/>
</dbReference>
<comment type="similarity">
    <text evidence="1">Belongs to the UPF0065 (bug) family.</text>
</comment>
<keyword evidence="4" id="KW-1185">Reference proteome</keyword>
<name>A0ABR6EDJ4_9ACTN</name>
<dbReference type="PIRSF" id="PIRSF017082">
    <property type="entry name" value="YflP"/>
    <property type="match status" value="1"/>
</dbReference>
<protein>
    <submittedName>
        <fullName evidence="3">Tripartite tricarboxylate transporter substrate binding protein</fullName>
    </submittedName>
</protein>
<dbReference type="EMBL" id="WMLF01000071">
    <property type="protein sequence ID" value="MBB1243397.1"/>
    <property type="molecule type" value="Genomic_DNA"/>
</dbReference>
<reference evidence="4" key="1">
    <citation type="journal article" date="2020" name="Syst. Appl. Microbiol.">
        <title>Streptomyces alkaliterrae sp. nov., isolated from an alkaline soil, and emended descriptions of Streptomyces alkaliphilus, Streptomyces calidiresistens and Streptomyces durbertensis.</title>
        <authorList>
            <person name="Swiecimska M."/>
            <person name="Golinska P."/>
            <person name="Nouioui I."/>
            <person name="Wypij M."/>
            <person name="Rai M."/>
            <person name="Sangal V."/>
            <person name="Goodfellow M."/>
        </authorList>
    </citation>
    <scope>NUCLEOTIDE SEQUENCE [LARGE SCALE GENOMIC DNA]</scope>
    <source>
        <strain evidence="4">DSM 104538</strain>
    </source>
</reference>
<evidence type="ECO:0000256" key="1">
    <source>
        <dbReference type="ARBA" id="ARBA00006987"/>
    </source>
</evidence>
<dbReference type="CDD" id="cd07012">
    <property type="entry name" value="PBP2_Bug_TTT"/>
    <property type="match status" value="1"/>
</dbReference>
<accession>A0ABR6EDJ4</accession>
<gene>
    <name evidence="3" type="ORF">GL263_07450</name>
</gene>
<organism evidence="3 4">
    <name type="scientific">Streptomyces durbertensis</name>
    <dbReference type="NCBI Taxonomy" id="2448886"/>
    <lineage>
        <taxon>Bacteria</taxon>
        <taxon>Bacillati</taxon>
        <taxon>Actinomycetota</taxon>
        <taxon>Actinomycetes</taxon>
        <taxon>Kitasatosporales</taxon>
        <taxon>Streptomycetaceae</taxon>
        <taxon>Streptomyces</taxon>
    </lineage>
</organism>
<dbReference type="Gene3D" id="3.40.190.150">
    <property type="entry name" value="Bordetella uptake gene, domain 1"/>
    <property type="match status" value="1"/>
</dbReference>
<dbReference type="PANTHER" id="PTHR42928:SF3">
    <property type="entry name" value="UPF0065 PROTEIN YFLP"/>
    <property type="match status" value="1"/>
</dbReference>
<dbReference type="Pfam" id="PF03401">
    <property type="entry name" value="TctC"/>
    <property type="match status" value="1"/>
</dbReference>
<feature type="region of interest" description="Disordered" evidence="2">
    <location>
        <begin position="1"/>
        <end position="26"/>
    </location>
</feature>
<evidence type="ECO:0000313" key="3">
    <source>
        <dbReference type="EMBL" id="MBB1243397.1"/>
    </source>
</evidence>
<proteinExistence type="inferred from homology"/>
<dbReference type="InterPro" id="IPR042100">
    <property type="entry name" value="Bug_dom1"/>
</dbReference>
<dbReference type="Gene3D" id="3.40.190.10">
    <property type="entry name" value="Periplasmic binding protein-like II"/>
    <property type="match status" value="1"/>
</dbReference>
<dbReference type="InterPro" id="IPR005064">
    <property type="entry name" value="BUG"/>
</dbReference>
<sequence>MSASGSTAGAGGNGRTAESTSGGSVFRTGRRGSRAAFAAVAVGSVSLLLAACGEGAGAASGGWQPTKPIEYIAPANTGGGWDTLARSSARVMDEADLVSRPMRVVNKPGAGGAIGWSYVAKHQKDPHKLFVTSPPILLVPLAGESDQTYRDFTPVARLNTEPLAYVVKANSPFKTFEDLAAKLKTDPGKVSVAGGSGPGSLDHVGLAGAVQAAGADASKVKYVPFDGGGEALTSLLGGHTDVAVAGGSEVQALVRSGDVRALAVSSEKRSPVLPDTPTLTESGIDYVFDIWRGVMAPKGLTGEQVAYYEKAFRKMVEQDAWKKESRKLGWTDAFLGSEEFGKFLDEQNKEYTGILTEVGLRK</sequence>
<evidence type="ECO:0000256" key="2">
    <source>
        <dbReference type="SAM" id="MobiDB-lite"/>
    </source>
</evidence>